<evidence type="ECO:0000313" key="2">
    <source>
        <dbReference type="Proteomes" id="UP000018948"/>
    </source>
</evidence>
<sequence>MNRKRKRDDYPGDWDVVEETQDPDKWFCDGVTQHLVQRKFIDSRVYKL</sequence>
<reference evidence="1 2" key="1">
    <citation type="submission" date="2013-11" db="EMBL/GenBank/DDBJ databases">
        <title>The Genome Sequence of Phytophthora parasitica P10297.</title>
        <authorList>
            <consortium name="The Broad Institute Genomics Platform"/>
            <person name="Russ C."/>
            <person name="Tyler B."/>
            <person name="Panabieres F."/>
            <person name="Shan W."/>
            <person name="Tripathy S."/>
            <person name="Grunwald N."/>
            <person name="Machado M."/>
            <person name="Johnson C.S."/>
            <person name="Walker B."/>
            <person name="Young S.K."/>
            <person name="Zeng Q."/>
            <person name="Gargeya S."/>
            <person name="Fitzgerald M."/>
            <person name="Haas B."/>
            <person name="Abouelleil A."/>
            <person name="Allen A.W."/>
            <person name="Alvarado L."/>
            <person name="Arachchi H.M."/>
            <person name="Berlin A.M."/>
            <person name="Chapman S.B."/>
            <person name="Gainer-Dewar J."/>
            <person name="Goldberg J."/>
            <person name="Griggs A."/>
            <person name="Gujja S."/>
            <person name="Hansen M."/>
            <person name="Howarth C."/>
            <person name="Imamovic A."/>
            <person name="Ireland A."/>
            <person name="Larimer J."/>
            <person name="McCowan C."/>
            <person name="Murphy C."/>
            <person name="Pearson M."/>
            <person name="Poon T.W."/>
            <person name="Priest M."/>
            <person name="Roberts A."/>
            <person name="Saif S."/>
            <person name="Shea T."/>
            <person name="Sisk P."/>
            <person name="Sykes S."/>
            <person name="Wortman J."/>
            <person name="Nusbaum C."/>
            <person name="Birren B."/>
        </authorList>
    </citation>
    <scope>NUCLEOTIDE SEQUENCE [LARGE SCALE GENOMIC DNA]</scope>
    <source>
        <strain evidence="1 2">P10297</strain>
    </source>
</reference>
<protein>
    <submittedName>
        <fullName evidence="1">Uncharacterized protein</fullName>
    </submittedName>
</protein>
<dbReference type="Proteomes" id="UP000018948">
    <property type="component" value="Unassembled WGS sequence"/>
</dbReference>
<name>W2Y3J5_PHYNI</name>
<gene>
    <name evidence="1" type="ORF">F442_21634</name>
</gene>
<dbReference type="AlphaFoldDB" id="W2Y3J5"/>
<evidence type="ECO:0000313" key="1">
    <source>
        <dbReference type="EMBL" id="ETP29203.1"/>
    </source>
</evidence>
<proteinExistence type="predicted"/>
<organism evidence="1 2">
    <name type="scientific">Phytophthora nicotianae P10297</name>
    <dbReference type="NCBI Taxonomy" id="1317064"/>
    <lineage>
        <taxon>Eukaryota</taxon>
        <taxon>Sar</taxon>
        <taxon>Stramenopiles</taxon>
        <taxon>Oomycota</taxon>
        <taxon>Peronosporomycetes</taxon>
        <taxon>Peronosporales</taxon>
        <taxon>Peronosporaceae</taxon>
        <taxon>Phytophthora</taxon>
    </lineage>
</organism>
<accession>W2Y3J5</accession>
<dbReference type="EMBL" id="ANIY01004479">
    <property type="protein sequence ID" value="ETP29203.1"/>
    <property type="molecule type" value="Genomic_DNA"/>
</dbReference>
<comment type="caution">
    <text evidence="1">The sequence shown here is derived from an EMBL/GenBank/DDBJ whole genome shotgun (WGS) entry which is preliminary data.</text>
</comment>